<dbReference type="InterPro" id="IPR053140">
    <property type="entry name" value="GDSL_Rv0518-like"/>
</dbReference>
<keyword evidence="1" id="KW-0732">Signal</keyword>
<evidence type="ECO:0000256" key="1">
    <source>
        <dbReference type="SAM" id="SignalP"/>
    </source>
</evidence>
<dbReference type="Proteomes" id="UP001500618">
    <property type="component" value="Unassembled WGS sequence"/>
</dbReference>
<accession>A0ABN2IG29</accession>
<keyword evidence="3" id="KW-0378">Hydrolase</keyword>
<dbReference type="PANTHER" id="PTHR43784">
    <property type="entry name" value="GDSL-LIKE LIPASE/ACYLHYDROLASE, PUTATIVE (AFU_ORTHOLOGUE AFUA_2G00820)-RELATED"/>
    <property type="match status" value="1"/>
</dbReference>
<dbReference type="PANTHER" id="PTHR43784:SF2">
    <property type="entry name" value="GDSL-LIKE LIPASE_ACYLHYDROLASE, PUTATIVE (AFU_ORTHOLOGUE AFUA_2G00820)-RELATED"/>
    <property type="match status" value="1"/>
</dbReference>
<organism evidence="3 4">
    <name type="scientific">Fodinicola feengrottensis</name>
    <dbReference type="NCBI Taxonomy" id="435914"/>
    <lineage>
        <taxon>Bacteria</taxon>
        <taxon>Bacillati</taxon>
        <taxon>Actinomycetota</taxon>
        <taxon>Actinomycetes</taxon>
        <taxon>Mycobacteriales</taxon>
        <taxon>Fodinicola</taxon>
    </lineage>
</organism>
<reference evidence="3 4" key="1">
    <citation type="journal article" date="2019" name="Int. J. Syst. Evol. Microbiol.">
        <title>The Global Catalogue of Microorganisms (GCM) 10K type strain sequencing project: providing services to taxonomists for standard genome sequencing and annotation.</title>
        <authorList>
            <consortium name="The Broad Institute Genomics Platform"/>
            <consortium name="The Broad Institute Genome Sequencing Center for Infectious Disease"/>
            <person name="Wu L."/>
            <person name="Ma J."/>
        </authorList>
    </citation>
    <scope>NUCLEOTIDE SEQUENCE [LARGE SCALE GENOMIC DNA]</scope>
    <source>
        <strain evidence="3 4">JCM 14718</strain>
    </source>
</reference>
<dbReference type="EMBL" id="BAAANY010000030">
    <property type="protein sequence ID" value="GAA1704427.1"/>
    <property type="molecule type" value="Genomic_DNA"/>
</dbReference>
<evidence type="ECO:0000313" key="3">
    <source>
        <dbReference type="EMBL" id="GAA1704427.1"/>
    </source>
</evidence>
<dbReference type="CDD" id="cd01830">
    <property type="entry name" value="XynE_like"/>
    <property type="match status" value="1"/>
</dbReference>
<feature type="signal peptide" evidence="1">
    <location>
        <begin position="1"/>
        <end position="26"/>
    </location>
</feature>
<keyword evidence="4" id="KW-1185">Reference proteome</keyword>
<protein>
    <submittedName>
        <fullName evidence="3">SGNH/GDSL hydrolase family protein</fullName>
    </submittedName>
</protein>
<dbReference type="Pfam" id="PF13472">
    <property type="entry name" value="Lipase_GDSL_2"/>
    <property type="match status" value="1"/>
</dbReference>
<dbReference type="SUPFAM" id="SSF52266">
    <property type="entry name" value="SGNH hydrolase"/>
    <property type="match status" value="1"/>
</dbReference>
<sequence>MRTHFLRGVSVAAALVVGAAGAPAVASPVGWTGGWESAQVAAPGDTGATNWSVTGFDHQSIREVVRVSRAGAAIRIRVSNVYGKTPLRLAGATVGQAADGAAVRAGSLRPVSFGWSLSTAVAAGRTAISDPVPLPVLGLDRLAVTLYFAGPTGPATFHPLASATSYRAAGDHRSDSGSAAFNENSESWYYLSGVDVVGATGRGTVVAFGDSITDGAFSSVDKNNRYPDELAERLADGRPTGIANAGISGNRLLHDSPGFGDSGLSRFGRDVLGEPDVRTVIVLEGINDIGFGEGGLGELVSAQDLIGGYRALIAAAHPRGIRVIGATLTPTEGCPYPGYDTPHGATVRAAVNQWIRTSGAFDAVVDFDHALADPADPNRMRPAYDSGDHLHPSDAGYHAMADAIDVRAL</sequence>
<dbReference type="InterPro" id="IPR013830">
    <property type="entry name" value="SGNH_hydro"/>
</dbReference>
<comment type="caution">
    <text evidence="3">The sequence shown here is derived from an EMBL/GenBank/DDBJ whole genome shotgun (WGS) entry which is preliminary data.</text>
</comment>
<evidence type="ECO:0000313" key="4">
    <source>
        <dbReference type="Proteomes" id="UP001500618"/>
    </source>
</evidence>
<gene>
    <name evidence="3" type="ORF">GCM10009765_61980</name>
</gene>
<dbReference type="RefSeq" id="WP_344313798.1">
    <property type="nucleotide sequence ID" value="NZ_BAAANY010000030.1"/>
</dbReference>
<feature type="domain" description="SGNH hydrolase-type esterase" evidence="2">
    <location>
        <begin position="207"/>
        <end position="398"/>
    </location>
</feature>
<dbReference type="GO" id="GO:0016787">
    <property type="term" value="F:hydrolase activity"/>
    <property type="evidence" value="ECO:0007669"/>
    <property type="project" value="UniProtKB-KW"/>
</dbReference>
<dbReference type="Gene3D" id="3.40.50.1110">
    <property type="entry name" value="SGNH hydrolase"/>
    <property type="match status" value="1"/>
</dbReference>
<dbReference type="InterPro" id="IPR036514">
    <property type="entry name" value="SGNH_hydro_sf"/>
</dbReference>
<evidence type="ECO:0000259" key="2">
    <source>
        <dbReference type="Pfam" id="PF13472"/>
    </source>
</evidence>
<feature type="chain" id="PRO_5046923808" evidence="1">
    <location>
        <begin position="27"/>
        <end position="409"/>
    </location>
</feature>
<proteinExistence type="predicted"/>
<name>A0ABN2IG29_9ACTN</name>